<dbReference type="InterPro" id="IPR023404">
    <property type="entry name" value="rSAM_horseshoe"/>
</dbReference>
<feature type="domain" description="Radical SAM core" evidence="9">
    <location>
        <begin position="169"/>
        <end position="394"/>
    </location>
</feature>
<dbReference type="RefSeq" id="WP_255228655.1">
    <property type="nucleotide sequence ID" value="NZ_JAJEKE010000018.1"/>
</dbReference>
<sequence>MMKVALISPKGNMFGKNNRLVSFLENSKYMESFKTLWTGPNLGLLTIAASFPDDWECEYIDENRIPINFESDYDIVFISAMTQQAQRAYEIAETYRSKGILTVMGGIHATVMPEEASQHIDVVLVGEGEALWPKFIKDLQNNNLHKIYTDANKGSYDLKNSPMPRYDLLRNYEYLLITIQTTRGCPHDCSFCAASKVFGASYRRKSNEQILKEINEISKLYPGTLILFADDNAFVNRREAKELLKNMIGMNLRWIAQTDISIASDKELLELMVRAGCQWIVIGFESVSKSSLHNLDAANWKLGQINKYKESIQIIQEYGIGVYGTFIVGLDNDDRDIFRATSNFILDNKLYGANITVPTPLPGTQLREKLLNENRVLEMDWSYYTLWDIVISPKKMTLIELEDGLIDLYYRINTNVSAEKRLIYLRQLTKNRRKYEAAISKEGEGGYR</sequence>
<comment type="caution">
    <text evidence="10">The sequence shown here is derived from an EMBL/GenBank/DDBJ whole genome shotgun (WGS) entry which is preliminary data.</text>
</comment>
<dbReference type="InterPro" id="IPR007197">
    <property type="entry name" value="rSAM"/>
</dbReference>
<dbReference type="SFLD" id="SFLDG01082">
    <property type="entry name" value="B12-binding_domain_containing"/>
    <property type="match status" value="1"/>
</dbReference>
<protein>
    <submittedName>
        <fullName evidence="10">B12-binding domain-containing radical SAM protein</fullName>
    </submittedName>
</protein>
<gene>
    <name evidence="10" type="ORF">LJD61_16540</name>
</gene>
<evidence type="ECO:0000313" key="10">
    <source>
        <dbReference type="EMBL" id="MCQ1531136.1"/>
    </source>
</evidence>
<keyword evidence="3" id="KW-0808">Transferase</keyword>
<dbReference type="InterPro" id="IPR034466">
    <property type="entry name" value="Methyltransferase_Class_B"/>
</dbReference>
<evidence type="ECO:0000256" key="7">
    <source>
        <dbReference type="ARBA" id="ARBA00023014"/>
    </source>
</evidence>
<dbReference type="InterPro" id="IPR051198">
    <property type="entry name" value="BchE-like"/>
</dbReference>
<dbReference type="Gene3D" id="3.40.50.280">
    <property type="entry name" value="Cobalamin-binding domain"/>
    <property type="match status" value="1"/>
</dbReference>
<dbReference type="Proteomes" id="UP001651880">
    <property type="component" value="Unassembled WGS sequence"/>
</dbReference>
<organism evidence="10 11">
    <name type="scientific">Lutispora saccharofermentans</name>
    <dbReference type="NCBI Taxonomy" id="3024236"/>
    <lineage>
        <taxon>Bacteria</taxon>
        <taxon>Bacillati</taxon>
        <taxon>Bacillota</taxon>
        <taxon>Clostridia</taxon>
        <taxon>Lutisporales</taxon>
        <taxon>Lutisporaceae</taxon>
        <taxon>Lutispora</taxon>
    </lineage>
</organism>
<reference evidence="10 11" key="1">
    <citation type="submission" date="2021-10" db="EMBL/GenBank/DDBJ databases">
        <title>Lutispora strain m25 sp. nov., a thermophilic, non-spore-forming bacterium isolated from a lab-scale methanogenic bioreactor digesting anaerobic sludge.</title>
        <authorList>
            <person name="El Houari A."/>
            <person name="Mcdonald J."/>
        </authorList>
    </citation>
    <scope>NUCLEOTIDE SEQUENCE [LARGE SCALE GENOMIC DNA]</scope>
    <source>
        <strain evidence="11">m25</strain>
    </source>
</reference>
<evidence type="ECO:0000256" key="6">
    <source>
        <dbReference type="ARBA" id="ARBA00023004"/>
    </source>
</evidence>
<dbReference type="PROSITE" id="PS51332">
    <property type="entry name" value="B12_BINDING"/>
    <property type="match status" value="1"/>
</dbReference>
<keyword evidence="5" id="KW-0479">Metal-binding</keyword>
<name>A0ABT1NMI7_9FIRM</name>
<evidence type="ECO:0000256" key="2">
    <source>
        <dbReference type="ARBA" id="ARBA00022603"/>
    </source>
</evidence>
<dbReference type="Pfam" id="PF02310">
    <property type="entry name" value="B12-binding"/>
    <property type="match status" value="1"/>
</dbReference>
<evidence type="ECO:0000256" key="1">
    <source>
        <dbReference type="ARBA" id="ARBA00001966"/>
    </source>
</evidence>
<keyword evidence="11" id="KW-1185">Reference proteome</keyword>
<dbReference type="PANTHER" id="PTHR43409">
    <property type="entry name" value="ANAEROBIC MAGNESIUM-PROTOPORPHYRIN IX MONOMETHYL ESTER CYCLASE-RELATED"/>
    <property type="match status" value="1"/>
</dbReference>
<accession>A0ABT1NMI7</accession>
<feature type="domain" description="B12-binding" evidence="8">
    <location>
        <begin position="1"/>
        <end position="146"/>
    </location>
</feature>
<dbReference type="CDD" id="cd02068">
    <property type="entry name" value="radical_SAM_B12_BD"/>
    <property type="match status" value="1"/>
</dbReference>
<keyword evidence="7" id="KW-0411">Iron-sulfur</keyword>
<dbReference type="SFLD" id="SFLDS00029">
    <property type="entry name" value="Radical_SAM"/>
    <property type="match status" value="1"/>
</dbReference>
<evidence type="ECO:0000256" key="4">
    <source>
        <dbReference type="ARBA" id="ARBA00022691"/>
    </source>
</evidence>
<evidence type="ECO:0000256" key="5">
    <source>
        <dbReference type="ARBA" id="ARBA00022723"/>
    </source>
</evidence>
<keyword evidence="2" id="KW-0489">Methyltransferase</keyword>
<dbReference type="Pfam" id="PF04055">
    <property type="entry name" value="Radical_SAM"/>
    <property type="match status" value="1"/>
</dbReference>
<dbReference type="SMART" id="SM00729">
    <property type="entry name" value="Elp3"/>
    <property type="match status" value="1"/>
</dbReference>
<evidence type="ECO:0000256" key="3">
    <source>
        <dbReference type="ARBA" id="ARBA00022679"/>
    </source>
</evidence>
<dbReference type="CDD" id="cd01335">
    <property type="entry name" value="Radical_SAM"/>
    <property type="match status" value="1"/>
</dbReference>
<keyword evidence="4" id="KW-0949">S-adenosyl-L-methionine</keyword>
<evidence type="ECO:0000259" key="8">
    <source>
        <dbReference type="PROSITE" id="PS51332"/>
    </source>
</evidence>
<evidence type="ECO:0000313" key="11">
    <source>
        <dbReference type="Proteomes" id="UP001651880"/>
    </source>
</evidence>
<dbReference type="Gene3D" id="3.80.30.20">
    <property type="entry name" value="tm_1862 like domain"/>
    <property type="match status" value="1"/>
</dbReference>
<dbReference type="SUPFAM" id="SSF102114">
    <property type="entry name" value="Radical SAM enzymes"/>
    <property type="match status" value="1"/>
</dbReference>
<evidence type="ECO:0000259" key="9">
    <source>
        <dbReference type="PROSITE" id="PS51918"/>
    </source>
</evidence>
<dbReference type="EMBL" id="JAJEKE010000018">
    <property type="protein sequence ID" value="MCQ1531136.1"/>
    <property type="molecule type" value="Genomic_DNA"/>
</dbReference>
<dbReference type="InterPro" id="IPR058240">
    <property type="entry name" value="rSAM_sf"/>
</dbReference>
<dbReference type="InterPro" id="IPR006638">
    <property type="entry name" value="Elp3/MiaA/NifB-like_rSAM"/>
</dbReference>
<keyword evidence="6" id="KW-0408">Iron</keyword>
<dbReference type="SFLD" id="SFLDG01123">
    <property type="entry name" value="methyltransferase_(Class_B)"/>
    <property type="match status" value="1"/>
</dbReference>
<dbReference type="InterPro" id="IPR006158">
    <property type="entry name" value="Cobalamin-bd"/>
</dbReference>
<proteinExistence type="predicted"/>
<dbReference type="PANTHER" id="PTHR43409:SF7">
    <property type="entry name" value="BLL1977 PROTEIN"/>
    <property type="match status" value="1"/>
</dbReference>
<dbReference type="PROSITE" id="PS51918">
    <property type="entry name" value="RADICAL_SAM"/>
    <property type="match status" value="1"/>
</dbReference>
<comment type="cofactor">
    <cofactor evidence="1">
        <name>[4Fe-4S] cluster</name>
        <dbReference type="ChEBI" id="CHEBI:49883"/>
    </cofactor>
</comment>